<dbReference type="Pfam" id="PF12793">
    <property type="entry name" value="SgrR_N"/>
    <property type="match status" value="1"/>
</dbReference>
<comment type="caution">
    <text evidence="4">The sequence shown here is derived from an EMBL/GenBank/DDBJ whole genome shotgun (WGS) entry which is preliminary data.</text>
</comment>
<dbReference type="InterPro" id="IPR000914">
    <property type="entry name" value="SBP_5_dom"/>
</dbReference>
<evidence type="ECO:0000256" key="1">
    <source>
        <dbReference type="ARBA" id="ARBA00023125"/>
    </source>
</evidence>
<dbReference type="Proteomes" id="UP001596439">
    <property type="component" value="Unassembled WGS sequence"/>
</dbReference>
<gene>
    <name evidence="4" type="ORF">ACFQO8_13475</name>
</gene>
<name>A0ABW2PNV5_9BACL</name>
<protein>
    <submittedName>
        <fullName evidence="4">ABC transporter substrate-binding protein</fullName>
    </submittedName>
</protein>
<feature type="domain" description="Transcriptional regulator SgrR N-terminal HTH" evidence="3">
    <location>
        <begin position="5"/>
        <end position="90"/>
    </location>
</feature>
<dbReference type="InterPro" id="IPR036390">
    <property type="entry name" value="WH_DNA-bd_sf"/>
</dbReference>
<dbReference type="SUPFAM" id="SSF46785">
    <property type="entry name" value="Winged helix' DNA-binding domain"/>
    <property type="match status" value="1"/>
</dbReference>
<dbReference type="SUPFAM" id="SSF53850">
    <property type="entry name" value="Periplasmic binding protein-like II"/>
    <property type="match status" value="1"/>
</dbReference>
<evidence type="ECO:0000313" key="5">
    <source>
        <dbReference type="Proteomes" id="UP001596439"/>
    </source>
</evidence>
<dbReference type="EMBL" id="JBHTCE010000004">
    <property type="protein sequence ID" value="MFC7391144.1"/>
    <property type="molecule type" value="Genomic_DNA"/>
</dbReference>
<dbReference type="Pfam" id="PF00496">
    <property type="entry name" value="SBP_bac_5"/>
    <property type="match status" value="1"/>
</dbReference>
<dbReference type="InterPro" id="IPR036388">
    <property type="entry name" value="WH-like_DNA-bd_sf"/>
</dbReference>
<feature type="domain" description="Solute-binding protein family 5" evidence="2">
    <location>
        <begin position="163"/>
        <end position="296"/>
    </location>
</feature>
<evidence type="ECO:0000259" key="3">
    <source>
        <dbReference type="Pfam" id="PF12793"/>
    </source>
</evidence>
<dbReference type="PANTHER" id="PTHR30290">
    <property type="entry name" value="PERIPLASMIC BINDING COMPONENT OF ABC TRANSPORTER"/>
    <property type="match status" value="1"/>
</dbReference>
<sequence>MDAYLFRLWKECRNGAYTISDMAEAIHLSPKQTKRHLARWQEEGWLTYTSGRGRGNLTRLEWLRHVERDLAKQLLERMEKESVEAVTSQLEWDWSPAQAGQFMRQLEKKFGYVQTSSDALIIPRRRNFLTTHPLEAADIHSAHLVQNVFNRLFMIDATGEVTGELAHHYEWQGSTLVLFLRKGVRFHDGSLMTSKDVTKSLRTLVQSDVYRYMYRHVRHIASNGTYRVDVTLDRRRNSYIPKLSMIHTSIAKGSVGTGPFQLDRHDKEKTVLLAFENYFGIRALLDRVEFIKVPDGYDPTYRISSRDSKETGHISTPSGFGLVILNSHPNSVFVNEEARHYMHRLIAEVRPEIGTLNERRTPNDRGFLGSLSETYDVPEGPPVTFDRPIRIKQTDYTNDTTDWIAEMLTRHGIAYEFVPISFKDSIHDKTYYEYVDLVVHGEVFERNVTLGFEQFMTNEYSPPHKVFPYIEGMAERIGQYDDLPFEDWLPLHREIERELKEKSYFIPLYNEERTIPFPVELKDVCVDLFGYFDFAKLWIPS</sequence>
<dbReference type="Gene3D" id="3.40.190.10">
    <property type="entry name" value="Periplasmic binding protein-like II"/>
    <property type="match status" value="1"/>
</dbReference>
<keyword evidence="1" id="KW-0238">DNA-binding</keyword>
<keyword evidence="5" id="KW-1185">Reference proteome</keyword>
<dbReference type="Gene3D" id="1.10.10.10">
    <property type="entry name" value="Winged helix-like DNA-binding domain superfamily/Winged helix DNA-binding domain"/>
    <property type="match status" value="1"/>
</dbReference>
<organism evidence="4 5">
    <name type="scientific">Exiguobacterium aestuarii</name>
    <dbReference type="NCBI Taxonomy" id="273527"/>
    <lineage>
        <taxon>Bacteria</taxon>
        <taxon>Bacillati</taxon>
        <taxon>Bacillota</taxon>
        <taxon>Bacilli</taxon>
        <taxon>Bacillales</taxon>
        <taxon>Bacillales Family XII. Incertae Sedis</taxon>
        <taxon>Exiguobacterium</taxon>
    </lineage>
</organism>
<accession>A0ABW2PNV5</accession>
<evidence type="ECO:0000313" key="4">
    <source>
        <dbReference type="EMBL" id="MFC7391144.1"/>
    </source>
</evidence>
<reference evidence="5" key="1">
    <citation type="journal article" date="2019" name="Int. J. Syst. Evol. Microbiol.">
        <title>The Global Catalogue of Microorganisms (GCM) 10K type strain sequencing project: providing services to taxonomists for standard genome sequencing and annotation.</title>
        <authorList>
            <consortium name="The Broad Institute Genomics Platform"/>
            <consortium name="The Broad Institute Genome Sequencing Center for Infectious Disease"/>
            <person name="Wu L."/>
            <person name="Ma J."/>
        </authorList>
    </citation>
    <scope>NUCLEOTIDE SEQUENCE [LARGE SCALE GENOMIC DNA]</scope>
    <source>
        <strain evidence="5">CCUG 55590</strain>
    </source>
</reference>
<dbReference type="InterPro" id="IPR025370">
    <property type="entry name" value="SgrR_HTH_N"/>
</dbReference>
<dbReference type="PANTHER" id="PTHR30290:SF72">
    <property type="entry name" value="HTH-TYPE TRANSCRIPTIONAL REGULATOR SGRR"/>
    <property type="match status" value="1"/>
</dbReference>
<dbReference type="RefSeq" id="WP_214790868.1">
    <property type="nucleotide sequence ID" value="NZ_JBHSGY010000009.1"/>
</dbReference>
<proteinExistence type="predicted"/>
<dbReference type="InterPro" id="IPR039424">
    <property type="entry name" value="SBP_5"/>
</dbReference>
<evidence type="ECO:0000259" key="2">
    <source>
        <dbReference type="Pfam" id="PF00496"/>
    </source>
</evidence>